<evidence type="ECO:0000313" key="2">
    <source>
        <dbReference type="EMBL" id="OXM59298.1"/>
    </source>
</evidence>
<keyword evidence="3" id="KW-1185">Reference proteome</keyword>
<dbReference type="AlphaFoldDB" id="A0A229SK78"/>
<comment type="caution">
    <text evidence="2">The sequence shown here is derived from an EMBL/GenBank/DDBJ whole genome shotgun (WGS) entry which is preliminary data.</text>
</comment>
<accession>A0A229SK78</accession>
<reference evidence="3" key="1">
    <citation type="submission" date="2017-07" db="EMBL/GenBank/DDBJ databases">
        <title>Comparative genome mining reveals phylogenetic distribution patterns of secondary metabolites in Amycolatopsis.</title>
        <authorList>
            <person name="Adamek M."/>
            <person name="Alanjary M."/>
            <person name="Sales-Ortells H."/>
            <person name="Goodfellow M."/>
            <person name="Bull A.T."/>
            <person name="Kalinowski J."/>
            <person name="Ziemert N."/>
        </authorList>
    </citation>
    <scope>NUCLEOTIDE SEQUENCE [LARGE SCALE GENOMIC DNA]</scope>
    <source>
        <strain evidence="3">H5</strain>
    </source>
</reference>
<name>A0A229SK78_9PSEU</name>
<dbReference type="EMBL" id="NMUL01000087">
    <property type="protein sequence ID" value="OXM59298.1"/>
    <property type="molecule type" value="Genomic_DNA"/>
</dbReference>
<sequence>MTFQYTSSMALSTLAWNATKENMIATNHPRIRIRTTGMTWQEVASEGATSELLSAGSFAGPPDQLKVNHVNEITGLMGSAGEQIALAWTAEQDVQRWNQTKDQRDKFHTRMGVRALAELAAHFCLGATHNLGNTVLRVMLLHDAASAYLATKNRKKDFAFAPGSESRDAWTTVSPSNAKFRAQLKEAARLTQAAPCQALADVVDVLCADSAFIALDERRGTDFHRHRPQSLDTGSPRDGAWQSTPSGHWRSLQWHVASPDPAADENLVADTVAAGLEAVADAFESAYPLIIESIAALGYRISLRPYPSA</sequence>
<gene>
    <name evidence="2" type="ORF">CF165_48300</name>
</gene>
<feature type="region of interest" description="Disordered" evidence="1">
    <location>
        <begin position="223"/>
        <end position="246"/>
    </location>
</feature>
<dbReference type="RefSeq" id="WP_093954329.1">
    <property type="nucleotide sequence ID" value="NZ_NMUL01000087.1"/>
</dbReference>
<proteinExistence type="predicted"/>
<evidence type="ECO:0000313" key="3">
    <source>
        <dbReference type="Proteomes" id="UP000215199"/>
    </source>
</evidence>
<dbReference type="OrthoDB" id="4285727at2"/>
<protein>
    <submittedName>
        <fullName evidence="2">Uncharacterized protein</fullName>
    </submittedName>
</protein>
<evidence type="ECO:0000256" key="1">
    <source>
        <dbReference type="SAM" id="MobiDB-lite"/>
    </source>
</evidence>
<organism evidence="2 3">
    <name type="scientific">Amycolatopsis vastitatis</name>
    <dbReference type="NCBI Taxonomy" id="1905142"/>
    <lineage>
        <taxon>Bacteria</taxon>
        <taxon>Bacillati</taxon>
        <taxon>Actinomycetota</taxon>
        <taxon>Actinomycetes</taxon>
        <taxon>Pseudonocardiales</taxon>
        <taxon>Pseudonocardiaceae</taxon>
        <taxon>Amycolatopsis</taxon>
    </lineage>
</organism>
<dbReference type="Proteomes" id="UP000215199">
    <property type="component" value="Unassembled WGS sequence"/>
</dbReference>